<protein>
    <submittedName>
        <fullName evidence="1">Uncharacterized protein</fullName>
    </submittedName>
</protein>
<accession>A0ABY5M024</accession>
<dbReference type="RefSeq" id="WP_257121940.1">
    <property type="nucleotide sequence ID" value="NZ_CP099464.1"/>
</dbReference>
<proteinExistence type="predicted"/>
<dbReference type="EMBL" id="CP099464">
    <property type="protein sequence ID" value="UUO17290.1"/>
    <property type="molecule type" value="Genomic_DNA"/>
</dbReference>
<dbReference type="Proteomes" id="UP001057561">
    <property type="component" value="Chromosome"/>
</dbReference>
<organism evidence="1 2">
    <name type="scientific">Dolichospermum heterosporum TAC447</name>
    <dbReference type="NCBI Taxonomy" id="747523"/>
    <lineage>
        <taxon>Bacteria</taxon>
        <taxon>Bacillati</taxon>
        <taxon>Cyanobacteriota</taxon>
        <taxon>Cyanophyceae</taxon>
        <taxon>Nostocales</taxon>
        <taxon>Aphanizomenonaceae</taxon>
        <taxon>Dolichospermum</taxon>
        <taxon>Dolichospermum heterosporum</taxon>
    </lineage>
</organism>
<gene>
    <name evidence="1" type="ORF">NG743_10035</name>
</gene>
<evidence type="ECO:0000313" key="1">
    <source>
        <dbReference type="EMBL" id="UUO17290.1"/>
    </source>
</evidence>
<reference evidence="1" key="1">
    <citation type="submission" date="2022-06" db="EMBL/GenBank/DDBJ databases">
        <title>Nostosin G and Spiroidesin B from the Cyanobacterium Dolichospermum sp. NIES-1697.</title>
        <authorList>
            <person name="Phan C.-S."/>
            <person name="Mehjabin J.J."/>
            <person name="Anas A.R.J."/>
            <person name="Hayasaka M."/>
            <person name="Onoki R."/>
            <person name="Wang J."/>
            <person name="Umezawa T."/>
            <person name="Washio K."/>
            <person name="Morikawa M."/>
            <person name="Okino T."/>
        </authorList>
    </citation>
    <scope>NUCLEOTIDE SEQUENCE</scope>
    <source>
        <strain evidence="1">NIES-1697</strain>
    </source>
</reference>
<evidence type="ECO:0000313" key="2">
    <source>
        <dbReference type="Proteomes" id="UP001057561"/>
    </source>
</evidence>
<name>A0ABY5M024_9CYAN</name>
<sequence>MTNQSHEVLLTNQSHEVLLTTHHTFIYTTDVTEWCSNGKVGKHTIFDLESQGGVSLGDYQESVPKWVTEKGKRLSIKKMSQTHKEAALAFLKRRLPTYKKEEQIAKAKCFIAAFENSLKEAASGKNLNL</sequence>
<keyword evidence="2" id="KW-1185">Reference proteome</keyword>